<feature type="chain" id="PRO_5046442918" description="Secretion system C-terminal sorting domain-containing protein" evidence="1">
    <location>
        <begin position="20"/>
        <end position="812"/>
    </location>
</feature>
<dbReference type="RefSeq" id="WP_168037005.1">
    <property type="nucleotide sequence ID" value="NZ_JAATJH010000002.1"/>
</dbReference>
<dbReference type="SUPFAM" id="SSF49785">
    <property type="entry name" value="Galactose-binding domain-like"/>
    <property type="match status" value="1"/>
</dbReference>
<evidence type="ECO:0000259" key="2">
    <source>
        <dbReference type="Pfam" id="PF18962"/>
    </source>
</evidence>
<protein>
    <recommendedName>
        <fullName evidence="2">Secretion system C-terminal sorting domain-containing protein</fullName>
    </recommendedName>
</protein>
<feature type="signal peptide" evidence="1">
    <location>
        <begin position="1"/>
        <end position="19"/>
    </location>
</feature>
<dbReference type="Pfam" id="PF18962">
    <property type="entry name" value="Por_Secre_tail"/>
    <property type="match status" value="1"/>
</dbReference>
<evidence type="ECO:0000256" key="1">
    <source>
        <dbReference type="SAM" id="SignalP"/>
    </source>
</evidence>
<dbReference type="EMBL" id="JAATJH010000002">
    <property type="protein sequence ID" value="NJC26250.1"/>
    <property type="molecule type" value="Genomic_DNA"/>
</dbReference>
<name>A0ABX0XAI6_9BACT</name>
<feature type="domain" description="Secretion system C-terminal sorting" evidence="2">
    <location>
        <begin position="743"/>
        <end position="808"/>
    </location>
</feature>
<dbReference type="InterPro" id="IPR026444">
    <property type="entry name" value="Secre_tail"/>
</dbReference>
<gene>
    <name evidence="3" type="ORF">GGR27_001749</name>
</gene>
<reference evidence="3 4" key="1">
    <citation type="submission" date="2020-03" db="EMBL/GenBank/DDBJ databases">
        <title>Genomic Encyclopedia of Type Strains, Phase IV (KMG-IV): sequencing the most valuable type-strain genomes for metagenomic binning, comparative biology and taxonomic classification.</title>
        <authorList>
            <person name="Goeker M."/>
        </authorList>
    </citation>
    <scope>NUCLEOTIDE SEQUENCE [LARGE SCALE GENOMIC DNA]</scope>
    <source>
        <strain evidence="3 4">DSM 105096</strain>
    </source>
</reference>
<dbReference type="Gene3D" id="2.60.120.430">
    <property type="entry name" value="Galactose-binding lectin"/>
    <property type="match status" value="1"/>
</dbReference>
<organism evidence="3 4">
    <name type="scientific">Neolewinella antarctica</name>
    <dbReference type="NCBI Taxonomy" id="442734"/>
    <lineage>
        <taxon>Bacteria</taxon>
        <taxon>Pseudomonadati</taxon>
        <taxon>Bacteroidota</taxon>
        <taxon>Saprospiria</taxon>
        <taxon>Saprospirales</taxon>
        <taxon>Lewinellaceae</taxon>
        <taxon>Neolewinella</taxon>
    </lineage>
</organism>
<evidence type="ECO:0000313" key="4">
    <source>
        <dbReference type="Proteomes" id="UP000770785"/>
    </source>
</evidence>
<proteinExistence type="predicted"/>
<dbReference type="Proteomes" id="UP000770785">
    <property type="component" value="Unassembled WGS sequence"/>
</dbReference>
<sequence>MKSCYTLLFMLLFSVGAFAQTSQVDLPVTFDEEGVDYGLSDFEGTASTLIEDPEQPGNTVVQTIKGSGAKTFAGTTITSVTDNPAGFATRIPLTADASTILVRVWSPTVGTPVRVKIENASESTVSVETQVLTTVAMAWDTLSFDFRNQAAGTAAVNFASSYEKLTIFFDFDTSRDFDATYYWDDVMLAEMNDDTGGGNDLSEVDFPVTFENDSIDYDLGDFGGAESMIVEDPEDSDNTVVQSTKPVGAMTFAGTTIATSTGFMNRIPVTADASIVQVRVWSPTIGTTVRVKIENNAAPAVSVETNAVTRVAMGWDTLTFDFKNAATGTPAVNYAAVYNKLSIFFDFNSTPTKAATYYWDDVIFTGTTGDGGDGGGDDASQVDLPVTFEDDDINYNLIDFDGTTSTIIEDPVEPGNTVAQTIRNVGGATFAGTTISAAGTPAPGFATRIPITESTSVITMRVWSPAAGVPVRMKIENSNDPTVTVETETLTTVDSTWETLSFDFKNSATNNGNPTAAVNYASTYNKLTVFFNFGAEPTEAATYYWDDVMMAGDTGGGNDNVPTMAAPTPTRDAANVISLFSDAYTDVSVDTWRAGFSNGELEDIQVDGNATKKYTNLNFIGIETTSTPIDLEASNMNTMHLDYWTPNLTELRIKLVDFGGDGSGGASADTEYEDTTSVTDLGQWVSLDIPLSNFQDINKTDINQIILSGFPTGMGTVYIDNVYFYNDITSTNGTPELGLLEAFPNPAIDRMTITAPERMESVTVYSIAGQQIGQWMPNAERIELDMSQYAPGFYVALVVADGRAMTVKFMKK</sequence>
<dbReference type="NCBIfam" id="TIGR04183">
    <property type="entry name" value="Por_Secre_tail"/>
    <property type="match status" value="1"/>
</dbReference>
<keyword evidence="1" id="KW-0732">Signal</keyword>
<dbReference type="InterPro" id="IPR008979">
    <property type="entry name" value="Galactose-bd-like_sf"/>
</dbReference>
<keyword evidence="4" id="KW-1185">Reference proteome</keyword>
<evidence type="ECO:0000313" key="3">
    <source>
        <dbReference type="EMBL" id="NJC26250.1"/>
    </source>
</evidence>
<comment type="caution">
    <text evidence="3">The sequence shown here is derived from an EMBL/GenBank/DDBJ whole genome shotgun (WGS) entry which is preliminary data.</text>
</comment>
<accession>A0ABX0XAI6</accession>